<dbReference type="Pfam" id="PF00990">
    <property type="entry name" value="GGDEF"/>
    <property type="match status" value="1"/>
</dbReference>
<dbReference type="Gene3D" id="3.30.70.270">
    <property type="match status" value="1"/>
</dbReference>
<keyword evidence="3" id="KW-0472">Membrane</keyword>
<keyword evidence="3" id="KW-0812">Transmembrane</keyword>
<organism evidence="5 6">
    <name type="scientific">Alteromonas genovensis</name>
    <dbReference type="NCBI Taxonomy" id="471225"/>
    <lineage>
        <taxon>Bacteria</taxon>
        <taxon>Pseudomonadati</taxon>
        <taxon>Pseudomonadota</taxon>
        <taxon>Gammaproteobacteria</taxon>
        <taxon>Alteromonadales</taxon>
        <taxon>Alteromonadaceae</taxon>
        <taxon>Alteromonas/Salinimonas group</taxon>
        <taxon>Alteromonas</taxon>
    </lineage>
</organism>
<dbReference type="InterPro" id="IPR043128">
    <property type="entry name" value="Rev_trsase/Diguanyl_cyclase"/>
</dbReference>
<dbReference type="GO" id="GO:0043709">
    <property type="term" value="P:cell adhesion involved in single-species biofilm formation"/>
    <property type="evidence" value="ECO:0007669"/>
    <property type="project" value="TreeGrafter"/>
</dbReference>
<dbReference type="InterPro" id="IPR000160">
    <property type="entry name" value="GGDEF_dom"/>
</dbReference>
<dbReference type="SMART" id="SM00062">
    <property type="entry name" value="PBPb"/>
    <property type="match status" value="1"/>
</dbReference>
<dbReference type="PANTHER" id="PTHR45138">
    <property type="entry name" value="REGULATORY COMPONENTS OF SENSORY TRANSDUCTION SYSTEM"/>
    <property type="match status" value="1"/>
</dbReference>
<dbReference type="CDD" id="cd01949">
    <property type="entry name" value="GGDEF"/>
    <property type="match status" value="1"/>
</dbReference>
<dbReference type="EMBL" id="JAAAWO010000011">
    <property type="protein sequence ID" value="NDW16593.1"/>
    <property type="molecule type" value="Genomic_DNA"/>
</dbReference>
<evidence type="ECO:0000313" key="5">
    <source>
        <dbReference type="EMBL" id="NDW16593.1"/>
    </source>
</evidence>
<evidence type="ECO:0000313" key="6">
    <source>
        <dbReference type="Proteomes" id="UP000471381"/>
    </source>
</evidence>
<keyword evidence="6" id="KW-1185">Reference proteome</keyword>
<dbReference type="Gene3D" id="3.40.190.10">
    <property type="entry name" value="Periplasmic binding protein-like II"/>
    <property type="match status" value="2"/>
</dbReference>
<comment type="caution">
    <text evidence="5">The sequence shown here is derived from an EMBL/GenBank/DDBJ whole genome shotgun (WGS) entry which is preliminary data.</text>
</comment>
<dbReference type="InterPro" id="IPR050469">
    <property type="entry name" value="Diguanylate_Cyclase"/>
</dbReference>
<dbReference type="GO" id="GO:0005886">
    <property type="term" value="C:plasma membrane"/>
    <property type="evidence" value="ECO:0007669"/>
    <property type="project" value="TreeGrafter"/>
</dbReference>
<dbReference type="InterPro" id="IPR029787">
    <property type="entry name" value="Nucleotide_cyclase"/>
</dbReference>
<evidence type="ECO:0000256" key="2">
    <source>
        <dbReference type="ARBA" id="ARBA00034247"/>
    </source>
</evidence>
<feature type="domain" description="GGDEF" evidence="4">
    <location>
        <begin position="337"/>
        <end position="465"/>
    </location>
</feature>
<keyword evidence="3" id="KW-1133">Transmembrane helix</keyword>
<sequence length="465" mass="53446">MLICAASAQIENEFESEILDNTIENVTYCVDPNWAPYEAIRNNLHVGISAEYLDIIADIGNLSFTLVPTESWQQSLEFVQQGRCQVIPMLNTSDYRRQFLDFSLPYFEAPNVLIAKEGTPMLQGYAGVGNRTVGIVDGYRQLEYIYRHYPNVRLAMVPSEQEGLNLLGEDKFDVMVGSLLSVNMHINNQNLKDLSIVGYAEPHDSLAFGVNKSSSHLIPKLNFAIERIPEEKKVEIYKRWNNVKMRYSRSYSQLMLWVTIVLLVLLWLIYRNRYVRKYQHIVAQKDEEIGALQATLLEKNRTLAFLSAHDKTTGLYNRNHMIQRAEEEISRFQRFHTTATLILIDLAQRDVNARAIDDFVREDLLRKTAASCLSTIREVDVVSRFNEQLFIILCPQTELDAATTLAHRLLERMKQEDAISSLMSVSMGLAELKDEEEFSDWYERTLKALNKTKREGVDSISVAEK</sequence>
<dbReference type="SUPFAM" id="SSF53850">
    <property type="entry name" value="Periplasmic binding protein-like II"/>
    <property type="match status" value="1"/>
</dbReference>
<evidence type="ECO:0000256" key="1">
    <source>
        <dbReference type="ARBA" id="ARBA00012528"/>
    </source>
</evidence>
<evidence type="ECO:0000256" key="3">
    <source>
        <dbReference type="SAM" id="Phobius"/>
    </source>
</evidence>
<dbReference type="EC" id="2.7.7.65" evidence="1"/>
<dbReference type="InterPro" id="IPR001638">
    <property type="entry name" value="Solute-binding_3/MltF_N"/>
</dbReference>
<accession>A0A6N9TH11</accession>
<dbReference type="GO" id="GO:1902201">
    <property type="term" value="P:negative regulation of bacterial-type flagellum-dependent cell motility"/>
    <property type="evidence" value="ECO:0007669"/>
    <property type="project" value="TreeGrafter"/>
</dbReference>
<dbReference type="PANTHER" id="PTHR45138:SF9">
    <property type="entry name" value="DIGUANYLATE CYCLASE DGCM-RELATED"/>
    <property type="match status" value="1"/>
</dbReference>
<dbReference type="AlphaFoldDB" id="A0A6N9TH11"/>
<dbReference type="GO" id="GO:0052621">
    <property type="term" value="F:diguanylate cyclase activity"/>
    <property type="evidence" value="ECO:0007669"/>
    <property type="project" value="UniProtKB-EC"/>
</dbReference>
<proteinExistence type="predicted"/>
<protein>
    <recommendedName>
        <fullName evidence="1">diguanylate cyclase</fullName>
        <ecNumber evidence="1">2.7.7.65</ecNumber>
    </recommendedName>
</protein>
<dbReference type="Pfam" id="PF00497">
    <property type="entry name" value="SBP_bac_3"/>
    <property type="match status" value="1"/>
</dbReference>
<dbReference type="CDD" id="cd13708">
    <property type="entry name" value="PBP2_BvgS_like_1"/>
    <property type="match status" value="1"/>
</dbReference>
<comment type="catalytic activity">
    <reaction evidence="2">
        <text>2 GTP = 3',3'-c-di-GMP + 2 diphosphate</text>
        <dbReference type="Rhea" id="RHEA:24898"/>
        <dbReference type="ChEBI" id="CHEBI:33019"/>
        <dbReference type="ChEBI" id="CHEBI:37565"/>
        <dbReference type="ChEBI" id="CHEBI:58805"/>
        <dbReference type="EC" id="2.7.7.65"/>
    </reaction>
</comment>
<evidence type="ECO:0000259" key="4">
    <source>
        <dbReference type="PROSITE" id="PS50887"/>
    </source>
</evidence>
<name>A0A6N9TH11_9ALTE</name>
<dbReference type="PROSITE" id="PS50887">
    <property type="entry name" value="GGDEF"/>
    <property type="match status" value="1"/>
</dbReference>
<dbReference type="Proteomes" id="UP000471381">
    <property type="component" value="Unassembled WGS sequence"/>
</dbReference>
<gene>
    <name evidence="5" type="ORF">GTQ48_13835</name>
</gene>
<dbReference type="SUPFAM" id="SSF55073">
    <property type="entry name" value="Nucleotide cyclase"/>
    <property type="match status" value="1"/>
</dbReference>
<feature type="transmembrane region" description="Helical" evidence="3">
    <location>
        <begin position="251"/>
        <end position="270"/>
    </location>
</feature>
<dbReference type="SMART" id="SM00267">
    <property type="entry name" value="GGDEF"/>
    <property type="match status" value="1"/>
</dbReference>
<dbReference type="NCBIfam" id="TIGR00254">
    <property type="entry name" value="GGDEF"/>
    <property type="match status" value="1"/>
</dbReference>
<reference evidence="5 6" key="1">
    <citation type="submission" date="2020-01" db="EMBL/GenBank/DDBJ databases">
        <title>Genomes of bacteria type strains.</title>
        <authorList>
            <person name="Chen J."/>
            <person name="Zhu S."/>
            <person name="Yang J."/>
        </authorList>
    </citation>
    <scope>NUCLEOTIDE SEQUENCE [LARGE SCALE GENOMIC DNA]</scope>
    <source>
        <strain evidence="5 6">LMG 24078</strain>
    </source>
</reference>